<sequence length="320" mass="37708">MSFKVIWALFIRLASYWFRNLLSFGLILFIVIAAIALYFMHELIKDTLSIDLKKTNLHDTSMKALFPFMYFFTVYALNCSLIGQRIHSYSLQNHRLINTEIRNNTYGPVELVCSILLFIFFIFFFLFLLFSSFFFDVRNFYIHKTFTLAFPLVIVFSIWSSLFYYNLGGFSGIFTLLLTCFNLLRLATLGSKGKKGHVTAFSKIDIEKYRKTIDTISFTITFLPFNLYNVICVRYFIKLFIVSLLNSFVPDAAEKFSFKNFVVILSFVNLKKEYFSDYTYKNFILPIILVLVFLVLIVLNMLRRLKKSYSQPYRYKLALN</sequence>
<organism evidence="2 3">
    <name type="scientific">Tubulinosema ratisbonensis</name>
    <dbReference type="NCBI Taxonomy" id="291195"/>
    <lineage>
        <taxon>Eukaryota</taxon>
        <taxon>Fungi</taxon>
        <taxon>Fungi incertae sedis</taxon>
        <taxon>Microsporidia</taxon>
        <taxon>Tubulinosematoidea</taxon>
        <taxon>Tubulinosematidae</taxon>
        <taxon>Tubulinosema</taxon>
    </lineage>
</organism>
<keyword evidence="1" id="KW-0812">Transmembrane</keyword>
<feature type="transmembrane region" description="Helical" evidence="1">
    <location>
        <begin position="65"/>
        <end position="86"/>
    </location>
</feature>
<proteinExistence type="predicted"/>
<dbReference type="EMBL" id="RCSS01000682">
    <property type="protein sequence ID" value="RVD91021.1"/>
    <property type="molecule type" value="Genomic_DNA"/>
</dbReference>
<gene>
    <name evidence="2" type="ORF">TUBRATIS_25420</name>
</gene>
<dbReference type="Proteomes" id="UP000282876">
    <property type="component" value="Unassembled WGS sequence"/>
</dbReference>
<reference evidence="2 3" key="1">
    <citation type="submission" date="2018-10" db="EMBL/GenBank/DDBJ databases">
        <title>Draft genome sequence of the microsporidian Tubulinosema ratisbonensis.</title>
        <authorList>
            <person name="Polonais V."/>
            <person name="Peyretaillade E."/>
            <person name="Niehus S."/>
            <person name="Wawrzyniak I."/>
            <person name="Franchet A."/>
            <person name="Gaspin C."/>
            <person name="Reichstadt M."/>
            <person name="Belser C."/>
            <person name="Labadie K."/>
            <person name="Delbac F."/>
            <person name="Ferrandon D."/>
        </authorList>
    </citation>
    <scope>NUCLEOTIDE SEQUENCE [LARGE SCALE GENOMIC DNA]</scope>
    <source>
        <strain evidence="2 3">Franzen</strain>
    </source>
</reference>
<keyword evidence="3" id="KW-1185">Reference proteome</keyword>
<keyword evidence="1" id="KW-0472">Membrane</keyword>
<feature type="transmembrane region" description="Helical" evidence="1">
    <location>
        <begin position="106"/>
        <end position="129"/>
    </location>
</feature>
<feature type="transmembrane region" description="Helical" evidence="1">
    <location>
        <begin position="216"/>
        <end position="237"/>
    </location>
</feature>
<dbReference type="AlphaFoldDB" id="A0A437AIN3"/>
<evidence type="ECO:0000313" key="2">
    <source>
        <dbReference type="EMBL" id="RVD91021.1"/>
    </source>
</evidence>
<feature type="transmembrane region" description="Helical" evidence="1">
    <location>
        <begin position="141"/>
        <end position="159"/>
    </location>
</feature>
<dbReference type="VEuPathDB" id="MicrosporidiaDB:TUBRATIS_25420"/>
<name>A0A437AIN3_9MICR</name>
<feature type="transmembrane region" description="Helical" evidence="1">
    <location>
        <begin position="20"/>
        <end position="44"/>
    </location>
</feature>
<feature type="transmembrane region" description="Helical" evidence="1">
    <location>
        <begin position="165"/>
        <end position="184"/>
    </location>
</feature>
<keyword evidence="1" id="KW-1133">Transmembrane helix</keyword>
<comment type="caution">
    <text evidence="2">The sequence shown here is derived from an EMBL/GenBank/DDBJ whole genome shotgun (WGS) entry which is preliminary data.</text>
</comment>
<protein>
    <submittedName>
        <fullName evidence="2">Uncharacterized protein</fullName>
    </submittedName>
</protein>
<accession>A0A437AIN3</accession>
<evidence type="ECO:0000313" key="3">
    <source>
        <dbReference type="Proteomes" id="UP000282876"/>
    </source>
</evidence>
<evidence type="ECO:0000256" key="1">
    <source>
        <dbReference type="SAM" id="Phobius"/>
    </source>
</evidence>
<feature type="transmembrane region" description="Helical" evidence="1">
    <location>
        <begin position="283"/>
        <end position="302"/>
    </location>
</feature>